<keyword evidence="1" id="KW-1133">Transmembrane helix</keyword>
<comment type="caution">
    <text evidence="2">The sequence shown here is derived from an EMBL/GenBank/DDBJ whole genome shotgun (WGS) entry which is preliminary data.</text>
</comment>
<keyword evidence="3" id="KW-1185">Reference proteome</keyword>
<reference evidence="2 3" key="1">
    <citation type="submission" date="2024-03" db="EMBL/GenBank/DDBJ databases">
        <title>Aureococcus anophagefferens CCMP1851 and Kratosvirus quantuckense: Draft genome of a second virus-susceptible host strain in the model system.</title>
        <authorList>
            <person name="Chase E."/>
            <person name="Truchon A.R."/>
            <person name="Schepens W."/>
            <person name="Wilhelm S.W."/>
        </authorList>
    </citation>
    <scope>NUCLEOTIDE SEQUENCE [LARGE SCALE GENOMIC DNA]</scope>
    <source>
        <strain evidence="2 3">CCMP1851</strain>
    </source>
</reference>
<feature type="transmembrane region" description="Helical" evidence="1">
    <location>
        <begin position="15"/>
        <end position="33"/>
    </location>
</feature>
<sequence length="146" mass="16315">MMAYATENLEEKDGVFSGEIFGFLLVVILTIRARRRELAQHREQPQAAAKRRLALLGQRGAFEAYGPRAFSALATAARRQHNVYFDGVCKKEIEHLQKTICSLVGAHDRLKGELRDLDESIPRGEARARRLNDGAACLARLLARLG</sequence>
<evidence type="ECO:0000256" key="1">
    <source>
        <dbReference type="SAM" id="Phobius"/>
    </source>
</evidence>
<protein>
    <submittedName>
        <fullName evidence="2">Uncharacterized protein</fullName>
    </submittedName>
</protein>
<accession>A0ABR1FIR2</accession>
<name>A0ABR1FIR2_AURAN</name>
<dbReference type="EMBL" id="JBBJCI010000396">
    <property type="protein sequence ID" value="KAK7231551.1"/>
    <property type="molecule type" value="Genomic_DNA"/>
</dbReference>
<proteinExistence type="predicted"/>
<evidence type="ECO:0000313" key="3">
    <source>
        <dbReference type="Proteomes" id="UP001363151"/>
    </source>
</evidence>
<dbReference type="Proteomes" id="UP001363151">
    <property type="component" value="Unassembled WGS sequence"/>
</dbReference>
<keyword evidence="1" id="KW-0812">Transmembrane</keyword>
<gene>
    <name evidence="2" type="ORF">SO694_0025507</name>
</gene>
<evidence type="ECO:0000313" key="2">
    <source>
        <dbReference type="EMBL" id="KAK7231551.1"/>
    </source>
</evidence>
<organism evidence="2 3">
    <name type="scientific">Aureococcus anophagefferens</name>
    <name type="common">Harmful bloom alga</name>
    <dbReference type="NCBI Taxonomy" id="44056"/>
    <lineage>
        <taxon>Eukaryota</taxon>
        <taxon>Sar</taxon>
        <taxon>Stramenopiles</taxon>
        <taxon>Ochrophyta</taxon>
        <taxon>Pelagophyceae</taxon>
        <taxon>Pelagomonadales</taxon>
        <taxon>Pelagomonadaceae</taxon>
        <taxon>Aureococcus</taxon>
    </lineage>
</organism>
<keyword evidence="1" id="KW-0472">Membrane</keyword>